<dbReference type="PANTHER" id="PTHR43542">
    <property type="entry name" value="METHYLTRANSFERASE"/>
    <property type="match status" value="1"/>
</dbReference>
<dbReference type="Pfam" id="PF03602">
    <property type="entry name" value="Cons_hypoth95"/>
    <property type="match status" value="1"/>
</dbReference>
<dbReference type="InterPro" id="IPR029063">
    <property type="entry name" value="SAM-dependent_MTases_sf"/>
</dbReference>
<dbReference type="GO" id="GO:0008168">
    <property type="term" value="F:methyltransferase activity"/>
    <property type="evidence" value="ECO:0007669"/>
    <property type="project" value="UniProtKB-KW"/>
</dbReference>
<keyword evidence="2 3" id="KW-0808">Transferase</keyword>
<dbReference type="InterPro" id="IPR004398">
    <property type="entry name" value="RNA_MeTrfase_RsmD"/>
</dbReference>
<organism evidence="3 4">
    <name type="scientific">Winkia neuii</name>
    <dbReference type="NCBI Taxonomy" id="33007"/>
    <lineage>
        <taxon>Bacteria</taxon>
        <taxon>Bacillati</taxon>
        <taxon>Actinomycetota</taxon>
        <taxon>Actinomycetes</taxon>
        <taxon>Actinomycetales</taxon>
        <taxon>Actinomycetaceae</taxon>
        <taxon>Winkia</taxon>
    </lineage>
</organism>
<evidence type="ECO:0000256" key="1">
    <source>
        <dbReference type="ARBA" id="ARBA00022603"/>
    </source>
</evidence>
<dbReference type="CDD" id="cd02440">
    <property type="entry name" value="AdoMet_MTases"/>
    <property type="match status" value="1"/>
</dbReference>
<dbReference type="Gene3D" id="3.40.50.150">
    <property type="entry name" value="Vaccinia Virus protein VP39"/>
    <property type="match status" value="1"/>
</dbReference>
<comment type="caution">
    <text evidence="3">The sequence shown here is derived from an EMBL/GenBank/DDBJ whole genome shotgun (WGS) entry which is preliminary data.</text>
</comment>
<dbReference type="NCBIfam" id="TIGR00095">
    <property type="entry name" value="16S rRNA (guanine(966)-N(2))-methyltransferase RsmD"/>
    <property type="match status" value="1"/>
</dbReference>
<dbReference type="STRING" id="33007.HMPREF3198_01936"/>
<dbReference type="GO" id="GO:0003676">
    <property type="term" value="F:nucleic acid binding"/>
    <property type="evidence" value="ECO:0007669"/>
    <property type="project" value="InterPro"/>
</dbReference>
<keyword evidence="1 3" id="KW-0489">Methyltransferase</keyword>
<dbReference type="AlphaFoldDB" id="A0A2I1IKJ8"/>
<reference evidence="3 4" key="1">
    <citation type="submission" date="2017-12" db="EMBL/GenBank/DDBJ databases">
        <title>Phylogenetic diversity of female urinary microbiome.</title>
        <authorList>
            <person name="Thomas-White K."/>
            <person name="Wolfe A.J."/>
        </authorList>
    </citation>
    <scope>NUCLEOTIDE SEQUENCE [LARGE SCALE GENOMIC DNA]</scope>
    <source>
        <strain evidence="3 4">UMB0402</strain>
    </source>
</reference>
<name>A0A2I1IKJ8_9ACTO</name>
<evidence type="ECO:0000313" key="4">
    <source>
        <dbReference type="Proteomes" id="UP000235122"/>
    </source>
</evidence>
<keyword evidence="4" id="KW-1185">Reference proteome</keyword>
<proteinExistence type="predicted"/>
<dbReference type="RefSeq" id="WP_024331480.1">
    <property type="nucleotide sequence ID" value="NZ_JASOXK010000004.1"/>
</dbReference>
<sequence length="192" mass="20703">MTRIIAGSAKGRKLAVPARGTRPTSERVREAIFSKLEHYDALADANVLDLYAGTGALGLEALSRGSARAVLVDKSQRACDLIRQNIRATDFRAVAKARPTSALSYVESAAEVWDLVFLDPPYEVSNEEIATLLKTLVPKLSGAAVVVIERDKRDDAPPLPCGLDLISAKNYGDTTVYYADTPPQVESEKAEG</sequence>
<dbReference type="PANTHER" id="PTHR43542:SF1">
    <property type="entry name" value="METHYLTRANSFERASE"/>
    <property type="match status" value="1"/>
</dbReference>
<dbReference type="PIRSF" id="PIRSF004553">
    <property type="entry name" value="CHP00095"/>
    <property type="match status" value="1"/>
</dbReference>
<gene>
    <name evidence="3" type="primary">rsmD</name>
    <name evidence="3" type="ORF">CYJ19_10540</name>
</gene>
<dbReference type="PROSITE" id="PS00092">
    <property type="entry name" value="N6_MTASE"/>
    <property type="match status" value="1"/>
</dbReference>
<protein>
    <submittedName>
        <fullName evidence="3">16S rRNA (Guanine(966)-N(2))-methyltransferase RsmD</fullName>
    </submittedName>
</protein>
<dbReference type="InterPro" id="IPR002052">
    <property type="entry name" value="DNA_methylase_N6_adenine_CS"/>
</dbReference>
<accession>A0A2I1IKJ8</accession>
<evidence type="ECO:0000313" key="3">
    <source>
        <dbReference type="EMBL" id="PKY71645.1"/>
    </source>
</evidence>
<dbReference type="EMBL" id="PKKO01000006">
    <property type="protein sequence ID" value="PKY71645.1"/>
    <property type="molecule type" value="Genomic_DNA"/>
</dbReference>
<evidence type="ECO:0000256" key="2">
    <source>
        <dbReference type="ARBA" id="ARBA00022679"/>
    </source>
</evidence>
<dbReference type="SUPFAM" id="SSF53335">
    <property type="entry name" value="S-adenosyl-L-methionine-dependent methyltransferases"/>
    <property type="match status" value="1"/>
</dbReference>
<dbReference type="GeneID" id="35867293"/>
<dbReference type="GO" id="GO:0031167">
    <property type="term" value="P:rRNA methylation"/>
    <property type="evidence" value="ECO:0007669"/>
    <property type="project" value="InterPro"/>
</dbReference>
<dbReference type="Proteomes" id="UP000235122">
    <property type="component" value="Unassembled WGS sequence"/>
</dbReference>